<comment type="caution">
    <text evidence="1">The sequence shown here is derived from an EMBL/GenBank/DDBJ whole genome shotgun (WGS) entry which is preliminary data.</text>
</comment>
<name>A0A225DQB3_9BACT</name>
<accession>A0A225DQB3</accession>
<organism evidence="1 2">
    <name type="scientific">Fimbriiglobus ruber</name>
    <dbReference type="NCBI Taxonomy" id="1908690"/>
    <lineage>
        <taxon>Bacteria</taxon>
        <taxon>Pseudomonadati</taxon>
        <taxon>Planctomycetota</taxon>
        <taxon>Planctomycetia</taxon>
        <taxon>Gemmatales</taxon>
        <taxon>Gemmataceae</taxon>
        <taxon>Fimbriiglobus</taxon>
    </lineage>
</organism>
<protein>
    <submittedName>
        <fullName evidence="1">Uncharacterized protein</fullName>
    </submittedName>
</protein>
<evidence type="ECO:0000313" key="1">
    <source>
        <dbReference type="EMBL" id="OWK43481.1"/>
    </source>
</evidence>
<evidence type="ECO:0000313" key="2">
    <source>
        <dbReference type="Proteomes" id="UP000214646"/>
    </source>
</evidence>
<keyword evidence="2" id="KW-1185">Reference proteome</keyword>
<sequence length="159" mass="18099">MRVFQLHPDLTEPADMVRGLRYRPDGQVFCAFVGEMQAARGVYWWDLRRDRLDNVLEFEGEEREQYPDPAVSTDLEMVARAVVDDIGERVELIDTWAQPYREMDLRWEGPRDDLVPEYDPGDAAIPLPVSCVAFGPDGETLYAGLWPGAVPFHWLSGGT</sequence>
<reference evidence="2" key="1">
    <citation type="submission" date="2017-06" db="EMBL/GenBank/DDBJ databases">
        <title>Genome analysis of Fimbriiglobus ruber SP5, the first member of the order Planctomycetales with confirmed chitinolytic capability.</title>
        <authorList>
            <person name="Ravin N.V."/>
            <person name="Rakitin A.L."/>
            <person name="Ivanova A.A."/>
            <person name="Beletsky A.V."/>
            <person name="Kulichevskaya I.S."/>
            <person name="Mardanov A.V."/>
            <person name="Dedysh S.N."/>
        </authorList>
    </citation>
    <scope>NUCLEOTIDE SEQUENCE [LARGE SCALE GENOMIC DNA]</scope>
    <source>
        <strain evidence="2">SP5</strain>
    </source>
</reference>
<dbReference type="RefSeq" id="WP_088254310.1">
    <property type="nucleotide sequence ID" value="NZ_NIDE01000004.1"/>
</dbReference>
<gene>
    <name evidence="1" type="ORF">FRUB_03080</name>
</gene>
<dbReference type="SUPFAM" id="SSF69322">
    <property type="entry name" value="Tricorn protease domain 2"/>
    <property type="match status" value="1"/>
</dbReference>
<proteinExistence type="predicted"/>
<dbReference type="EMBL" id="NIDE01000004">
    <property type="protein sequence ID" value="OWK43481.1"/>
    <property type="molecule type" value="Genomic_DNA"/>
</dbReference>
<dbReference type="Proteomes" id="UP000214646">
    <property type="component" value="Unassembled WGS sequence"/>
</dbReference>
<dbReference type="AlphaFoldDB" id="A0A225DQB3"/>